<dbReference type="EMBL" id="CP002685">
    <property type="protein sequence ID" value="ANM63056.1"/>
    <property type="molecule type" value="Genomic_DNA"/>
</dbReference>
<dbReference type="TAIR" id="AT2G10025"/>
<gene>
    <name evidence="1 2" type="ordered locus">At2g10025</name>
</gene>
<evidence type="ECO:0000313" key="3">
    <source>
        <dbReference type="Proteomes" id="UP000006548"/>
    </source>
</evidence>
<dbReference type="ExpressionAtlas" id="A0A1P8B2C8">
    <property type="expression patterns" value="baseline"/>
</dbReference>
<protein>
    <submittedName>
        <fullName evidence="2">Uncharacterized protein</fullName>
    </submittedName>
</protein>
<dbReference type="InParanoid" id="A0A1P8B2C8"/>
<dbReference type="KEGG" id="ath:AT2G10025"/>
<dbReference type="Proteomes" id="UP000006548">
    <property type="component" value="Chromosome 2"/>
</dbReference>
<name>A0A1P8B2C8_ARATH</name>
<dbReference type="Araport" id="AT2G10025"/>
<sequence length="81" mass="9178">MEIMLVTMYSGSIKTFECTISVLGPRINLIEHKNPGISEKRGITLSSEFKKLDTHQLENVAKGKACERKKLRELISSKSRK</sequence>
<accession>A0A1P8B2C8</accession>
<dbReference type="AlphaFoldDB" id="A0A1P8B2C8"/>
<evidence type="ECO:0000313" key="1">
    <source>
        <dbReference type="Araport" id="AT2G10025"/>
    </source>
</evidence>
<evidence type="ECO:0000313" key="2">
    <source>
        <dbReference type="EMBL" id="ANM63056.1"/>
    </source>
</evidence>
<reference evidence="3" key="2">
    <citation type="journal article" date="2017" name="Plant J.">
        <title>Araport11: a complete reannotation of the Arabidopsis thaliana reference genome.</title>
        <authorList>
            <person name="Cheng C.Y."/>
            <person name="Krishnakumar V."/>
            <person name="Chan A.P."/>
            <person name="Thibaud-Nissen F."/>
            <person name="Schobel S."/>
            <person name="Town C.D."/>
        </authorList>
    </citation>
    <scope>GENOME REANNOTATION</scope>
    <source>
        <strain evidence="3">cv. Columbia</strain>
    </source>
</reference>
<proteinExistence type="predicted"/>
<organism evidence="2 3">
    <name type="scientific">Arabidopsis thaliana</name>
    <name type="common">Mouse-ear cress</name>
    <dbReference type="NCBI Taxonomy" id="3702"/>
    <lineage>
        <taxon>Eukaryota</taxon>
        <taxon>Viridiplantae</taxon>
        <taxon>Streptophyta</taxon>
        <taxon>Embryophyta</taxon>
        <taxon>Tracheophyta</taxon>
        <taxon>Spermatophyta</taxon>
        <taxon>Magnoliopsida</taxon>
        <taxon>eudicotyledons</taxon>
        <taxon>Gunneridae</taxon>
        <taxon>Pentapetalae</taxon>
        <taxon>rosids</taxon>
        <taxon>malvids</taxon>
        <taxon>Brassicales</taxon>
        <taxon>Brassicaceae</taxon>
        <taxon>Camelineae</taxon>
        <taxon>Arabidopsis</taxon>
    </lineage>
</organism>
<dbReference type="SMR" id="A0A1P8B2C8"/>
<dbReference type="GeneID" id="28718235"/>
<dbReference type="RefSeq" id="NP_001325169.1">
    <property type="nucleotide sequence ID" value="NM_001335354.1"/>
</dbReference>
<keyword evidence="3" id="KW-1185">Reference proteome</keyword>
<reference evidence="2 3" key="1">
    <citation type="journal article" date="1999" name="Nature">
        <title>Sequence and analysis of chromosome 2 of the plant Arabidopsis thaliana.</title>
        <authorList>
            <person name="Lin X."/>
            <person name="Kaul S."/>
            <person name="Rounsley S."/>
            <person name="Shea T.P."/>
            <person name="Benito M.I."/>
            <person name="Town C.D."/>
            <person name="Fujii C.Y."/>
            <person name="Mason T."/>
            <person name="Bowman C.L."/>
            <person name="Barnstead M."/>
            <person name="Feldblyum T.V."/>
            <person name="Buell C.R."/>
            <person name="Ketchum K.A."/>
            <person name="Lee J."/>
            <person name="Ronning C.M."/>
            <person name="Koo H.L."/>
            <person name="Moffat K.S."/>
            <person name="Cronin L.A."/>
            <person name="Shen M."/>
            <person name="Pai G."/>
            <person name="Van Aken S."/>
            <person name="Umayam L."/>
            <person name="Tallon L.J."/>
            <person name="Gill J.E."/>
            <person name="Adams M.D."/>
            <person name="Carrera A.J."/>
            <person name="Creasy T.H."/>
            <person name="Goodman H.M."/>
            <person name="Somerville C.R."/>
            <person name="Copenhaver G.P."/>
            <person name="Preuss D."/>
            <person name="Nierman W.C."/>
            <person name="White O."/>
            <person name="Eisen J.A."/>
            <person name="Salzberg S.L."/>
            <person name="Fraser C.M."/>
            <person name="Venter J.C."/>
        </authorList>
    </citation>
    <scope>NUCLEOTIDE SEQUENCE [LARGE SCALE GENOMIC DNA]</scope>
    <source>
        <strain evidence="3">cv. Columbia</strain>
    </source>
</reference>